<name>B4VYL1_9CYAN</name>
<keyword evidence="2" id="KW-0808">Transferase</keyword>
<dbReference type="InterPro" id="IPR002941">
    <property type="entry name" value="DNA_methylase_N4/N6"/>
</dbReference>
<dbReference type="InterPro" id="IPR001091">
    <property type="entry name" value="RM_Methyltransferase"/>
</dbReference>
<gene>
    <name evidence="5" type="ORF">MC7420_2677</name>
</gene>
<dbReference type="HOGENOM" id="CLU_024927_2_2_3"/>
<dbReference type="GO" id="GO:0003677">
    <property type="term" value="F:DNA binding"/>
    <property type="evidence" value="ECO:0007669"/>
    <property type="project" value="InterPro"/>
</dbReference>
<keyword evidence="6" id="KW-1185">Reference proteome</keyword>
<feature type="domain" description="DNA methylase N-4/N-6" evidence="4">
    <location>
        <begin position="9"/>
        <end position="284"/>
    </location>
</feature>
<dbReference type="Gene3D" id="3.40.50.150">
    <property type="entry name" value="Vaccinia Virus protein VP39"/>
    <property type="match status" value="1"/>
</dbReference>
<evidence type="ECO:0000256" key="1">
    <source>
        <dbReference type="ARBA" id="ARBA00022603"/>
    </source>
</evidence>
<proteinExistence type="inferred from homology"/>
<evidence type="ECO:0000256" key="2">
    <source>
        <dbReference type="ARBA" id="ARBA00022679"/>
    </source>
</evidence>
<evidence type="ECO:0000313" key="6">
    <source>
        <dbReference type="Proteomes" id="UP000003835"/>
    </source>
</evidence>
<dbReference type="GO" id="GO:0005737">
    <property type="term" value="C:cytoplasm"/>
    <property type="evidence" value="ECO:0007669"/>
    <property type="project" value="TreeGrafter"/>
</dbReference>
<evidence type="ECO:0000313" key="5">
    <source>
        <dbReference type="EMBL" id="EDX73059.1"/>
    </source>
</evidence>
<dbReference type="GO" id="GO:0008170">
    <property type="term" value="F:N-methyltransferase activity"/>
    <property type="evidence" value="ECO:0007669"/>
    <property type="project" value="InterPro"/>
</dbReference>
<dbReference type="eggNOG" id="COG0863">
    <property type="taxonomic scope" value="Bacteria"/>
</dbReference>
<dbReference type="GO" id="GO:0032259">
    <property type="term" value="P:methylation"/>
    <property type="evidence" value="ECO:0007669"/>
    <property type="project" value="UniProtKB-KW"/>
</dbReference>
<dbReference type="EMBL" id="DS989860">
    <property type="protein sequence ID" value="EDX73059.1"/>
    <property type="molecule type" value="Genomic_DNA"/>
</dbReference>
<evidence type="ECO:0000256" key="3">
    <source>
        <dbReference type="RuleBase" id="RU362026"/>
    </source>
</evidence>
<reference evidence="5 6" key="1">
    <citation type="submission" date="2008-07" db="EMBL/GenBank/DDBJ databases">
        <authorList>
            <person name="Tandeau de Marsac N."/>
            <person name="Ferriera S."/>
            <person name="Johnson J."/>
            <person name="Kravitz S."/>
            <person name="Beeson K."/>
            <person name="Sutton G."/>
            <person name="Rogers Y.-H."/>
            <person name="Friedman R."/>
            <person name="Frazier M."/>
            <person name="Venter J.C."/>
        </authorList>
    </citation>
    <scope>NUCLEOTIDE SEQUENCE [LARGE SCALE GENOMIC DNA]</scope>
    <source>
        <strain evidence="5 6">PCC 7420</strain>
    </source>
</reference>
<dbReference type="Proteomes" id="UP000003835">
    <property type="component" value="Unassembled WGS sequence"/>
</dbReference>
<dbReference type="AlphaFoldDB" id="B4VYL1"/>
<sequence length="299" mass="35210">MLEIEPNSVALSFWSPPYFVGKDYEKEETFESWQSLLRQVIHNHYQILKPGGFLVINIADILCFKDKYMPRIQALNISNQKCKVTREMVLEARQKHPDYNRYELASLLGCSEQTIDRRLNGNNIRGGKYQVQTRVKLVGNYIEKYAYEVGIYLYDKRVWVKDPSWVNSQWTSNTLKAVNEYEDLYIFWKPGEYVIDRRKLSKDEWKSWGSRGLWYINSVRVNDDHEAKFPEELASRVIRLFSEENDLILDPFMGSGTTAVAAIKHNRNYIGIEKEAKYVKLAKKRIRELSSFQLELNLV</sequence>
<dbReference type="PRINTS" id="PR00508">
    <property type="entry name" value="S21N4MTFRASE"/>
</dbReference>
<dbReference type="EC" id="2.1.1.-" evidence="3"/>
<evidence type="ECO:0000259" key="4">
    <source>
        <dbReference type="Pfam" id="PF01555"/>
    </source>
</evidence>
<accession>B4VYL1</accession>
<dbReference type="Pfam" id="PF01555">
    <property type="entry name" value="N6_N4_Mtase"/>
    <property type="match status" value="1"/>
</dbReference>
<dbReference type="InterPro" id="IPR029063">
    <property type="entry name" value="SAM-dependent_MTases_sf"/>
</dbReference>
<protein>
    <recommendedName>
        <fullName evidence="3">Methyltransferase</fullName>
        <ecNumber evidence="3">2.1.1.-</ecNumber>
    </recommendedName>
</protein>
<comment type="similarity">
    <text evidence="3">Belongs to the N(4)/N(6)-methyltransferase family.</text>
</comment>
<dbReference type="STRING" id="118168.MC7420_2677"/>
<dbReference type="PANTHER" id="PTHR13370">
    <property type="entry name" value="RNA METHYLASE-RELATED"/>
    <property type="match status" value="1"/>
</dbReference>
<dbReference type="PANTHER" id="PTHR13370:SF3">
    <property type="entry name" value="TRNA (GUANINE(10)-N2)-METHYLTRANSFERASE HOMOLOG"/>
    <property type="match status" value="1"/>
</dbReference>
<organism evidence="5 6">
    <name type="scientific">Coleofasciculus chthonoplastes PCC 7420</name>
    <dbReference type="NCBI Taxonomy" id="118168"/>
    <lineage>
        <taxon>Bacteria</taxon>
        <taxon>Bacillati</taxon>
        <taxon>Cyanobacteriota</taxon>
        <taxon>Cyanophyceae</taxon>
        <taxon>Coleofasciculales</taxon>
        <taxon>Coleofasciculaceae</taxon>
        <taxon>Coleofasciculus</taxon>
    </lineage>
</organism>
<dbReference type="GO" id="GO:0009007">
    <property type="term" value="F:site-specific DNA-methyltransferase (adenine-specific) activity"/>
    <property type="evidence" value="ECO:0007669"/>
    <property type="project" value="TreeGrafter"/>
</dbReference>
<keyword evidence="1 5" id="KW-0489">Methyltransferase</keyword>
<dbReference type="SUPFAM" id="SSF53335">
    <property type="entry name" value="S-adenosyl-L-methionine-dependent methyltransferases"/>
    <property type="match status" value="1"/>
</dbReference>